<evidence type="ECO:0000256" key="2">
    <source>
        <dbReference type="ARBA" id="ARBA00022448"/>
    </source>
</evidence>
<dbReference type="GO" id="GO:0005886">
    <property type="term" value="C:plasma membrane"/>
    <property type="evidence" value="ECO:0007669"/>
    <property type="project" value="UniProtKB-SubCell"/>
</dbReference>
<sequence>MEFLTKVAQAFQHGGFWMWPIMFIQITSIAIIIERTYALFVRRKLNQTAYALGFEESIRRGEMDAVITKAQSGATENPVARAIAAGAMAARNMGGKEEIQGKMDEVLLEENGHLDYRTGFLTMLGNVATLTGLLGTISGMISSFAAVAFANPAEKASLLSAGISEAMNATAYGLIAAIPALVAYAILQNRANRLAEDLNQGGLKVYNWLSYSYDPITSYQIKTNKSERHTEVNA</sequence>
<accession>A0A150WL68</accession>
<keyword evidence="3" id="KW-1003">Cell membrane</keyword>
<evidence type="ECO:0000256" key="1">
    <source>
        <dbReference type="ARBA" id="ARBA00004651"/>
    </source>
</evidence>
<evidence type="ECO:0000256" key="8">
    <source>
        <dbReference type="RuleBase" id="RU004057"/>
    </source>
</evidence>
<evidence type="ECO:0000313" key="12">
    <source>
        <dbReference type="EMBL" id="KYG64575.1"/>
    </source>
</evidence>
<dbReference type="EMBL" id="LUKD01000008">
    <property type="protein sequence ID" value="KYG62725.1"/>
    <property type="molecule type" value="Genomic_DNA"/>
</dbReference>
<feature type="transmembrane region" description="Helical" evidence="9">
    <location>
        <begin position="169"/>
        <end position="187"/>
    </location>
</feature>
<dbReference type="GO" id="GO:0017038">
    <property type="term" value="P:protein import"/>
    <property type="evidence" value="ECO:0007669"/>
    <property type="project" value="TreeGrafter"/>
</dbReference>
<evidence type="ECO:0000256" key="6">
    <source>
        <dbReference type="ARBA" id="ARBA00022989"/>
    </source>
</evidence>
<evidence type="ECO:0000313" key="14">
    <source>
        <dbReference type="Proteomes" id="UP000075799"/>
    </source>
</evidence>
<feature type="domain" description="MotA/TolQ/ExbB proton channel" evidence="10">
    <location>
        <begin position="76"/>
        <end position="198"/>
    </location>
</feature>
<proteinExistence type="inferred from homology"/>
<dbReference type="Proteomes" id="UP000075799">
    <property type="component" value="Unassembled WGS sequence"/>
</dbReference>
<dbReference type="EMBL" id="LUKF01000012">
    <property type="protein sequence ID" value="KYG64575.1"/>
    <property type="molecule type" value="Genomic_DNA"/>
</dbReference>
<comment type="subcellular location">
    <subcellularLocation>
        <location evidence="1">Cell membrane</location>
        <topology evidence="1">Multi-pass membrane protein</topology>
    </subcellularLocation>
    <subcellularLocation>
        <location evidence="8">Membrane</location>
        <topology evidence="8">Multi-pass membrane protein</topology>
    </subcellularLocation>
</comment>
<keyword evidence="4 9" id="KW-0812">Transmembrane</keyword>
<evidence type="ECO:0000313" key="13">
    <source>
        <dbReference type="Proteomes" id="UP000075391"/>
    </source>
</evidence>
<evidence type="ECO:0000256" key="3">
    <source>
        <dbReference type="ARBA" id="ARBA00022475"/>
    </source>
</evidence>
<feature type="transmembrane region" description="Helical" evidence="9">
    <location>
        <begin position="127"/>
        <end position="149"/>
    </location>
</feature>
<dbReference type="RefSeq" id="WP_063209014.1">
    <property type="nucleotide sequence ID" value="NZ_CP168967.1"/>
</dbReference>
<evidence type="ECO:0000256" key="9">
    <source>
        <dbReference type="SAM" id="Phobius"/>
    </source>
</evidence>
<dbReference type="InterPro" id="IPR002898">
    <property type="entry name" value="MotA_ExbB_proton_chnl"/>
</dbReference>
<reference evidence="13 14" key="1">
    <citation type="submission" date="2016-03" db="EMBL/GenBank/DDBJ databases">
        <authorList>
            <person name="Ploux O."/>
        </authorList>
    </citation>
    <scope>NUCLEOTIDE SEQUENCE [LARGE SCALE GENOMIC DNA]</scope>
    <source>
        <strain evidence="12 13">BER2</strain>
        <strain evidence="11 14">EC13</strain>
    </source>
</reference>
<keyword evidence="2 8" id="KW-0813">Transport</keyword>
<protein>
    <submittedName>
        <fullName evidence="12">Gliding motility protein</fullName>
    </submittedName>
</protein>
<dbReference type="AlphaFoldDB" id="A0A150WL68"/>
<evidence type="ECO:0000256" key="5">
    <source>
        <dbReference type="ARBA" id="ARBA00022927"/>
    </source>
</evidence>
<evidence type="ECO:0000256" key="4">
    <source>
        <dbReference type="ARBA" id="ARBA00022692"/>
    </source>
</evidence>
<evidence type="ECO:0000313" key="11">
    <source>
        <dbReference type="EMBL" id="KYG62725.1"/>
    </source>
</evidence>
<keyword evidence="7 9" id="KW-0472">Membrane</keyword>
<feature type="transmembrane region" description="Helical" evidence="9">
    <location>
        <begin position="16"/>
        <end position="33"/>
    </location>
</feature>
<comment type="caution">
    <text evidence="12">The sequence shown here is derived from an EMBL/GenBank/DDBJ whole genome shotgun (WGS) entry which is preliminary data.</text>
</comment>
<keyword evidence="6 9" id="KW-1133">Transmembrane helix</keyword>
<organism evidence="12 13">
    <name type="scientific">Bdellovibrio bacteriovorus</name>
    <dbReference type="NCBI Taxonomy" id="959"/>
    <lineage>
        <taxon>Bacteria</taxon>
        <taxon>Pseudomonadati</taxon>
        <taxon>Bdellovibrionota</taxon>
        <taxon>Bdellovibrionia</taxon>
        <taxon>Bdellovibrionales</taxon>
        <taxon>Pseudobdellovibrionaceae</taxon>
        <taxon>Bdellovibrio</taxon>
    </lineage>
</organism>
<evidence type="ECO:0000256" key="7">
    <source>
        <dbReference type="ARBA" id="ARBA00023136"/>
    </source>
</evidence>
<keyword evidence="5 8" id="KW-0653">Protein transport</keyword>
<dbReference type="PANTHER" id="PTHR30625:SF15">
    <property type="entry name" value="BIOPOLYMER TRANSPORT PROTEIN EXBB"/>
    <property type="match status" value="1"/>
</dbReference>
<name>A0A150WL68_BDEBC</name>
<dbReference type="PANTHER" id="PTHR30625">
    <property type="entry name" value="PROTEIN TOLQ"/>
    <property type="match status" value="1"/>
</dbReference>
<dbReference type="Proteomes" id="UP000075391">
    <property type="component" value="Unassembled WGS sequence"/>
</dbReference>
<gene>
    <name evidence="12" type="ORF">AZI85_03965</name>
    <name evidence="11" type="ORF">AZI87_15695</name>
</gene>
<dbReference type="InterPro" id="IPR050790">
    <property type="entry name" value="ExbB/TolQ_transport"/>
</dbReference>
<comment type="similarity">
    <text evidence="8">Belongs to the exbB/tolQ family.</text>
</comment>
<evidence type="ECO:0000259" key="10">
    <source>
        <dbReference type="Pfam" id="PF01618"/>
    </source>
</evidence>
<dbReference type="Pfam" id="PF01618">
    <property type="entry name" value="MotA_ExbB"/>
    <property type="match status" value="1"/>
</dbReference>